<dbReference type="InterPro" id="IPR008462">
    <property type="entry name" value="CsbD"/>
</dbReference>
<dbReference type="RefSeq" id="WP_189554556.1">
    <property type="nucleotide sequence ID" value="NZ_BMTP01000023.1"/>
</dbReference>
<evidence type="ECO:0000256" key="2">
    <source>
        <dbReference type="SAM" id="MobiDB-lite"/>
    </source>
</evidence>
<reference evidence="4" key="2">
    <citation type="submission" date="2020-09" db="EMBL/GenBank/DDBJ databases">
        <authorList>
            <person name="Sun Q."/>
            <person name="Ohkuma M."/>
        </authorList>
    </citation>
    <scope>NUCLEOTIDE SEQUENCE</scope>
    <source>
        <strain evidence="4">JCM 4391</strain>
    </source>
</reference>
<evidence type="ECO:0000313" key="4">
    <source>
        <dbReference type="EMBL" id="GGU64577.1"/>
    </source>
</evidence>
<dbReference type="SUPFAM" id="SSF69047">
    <property type="entry name" value="Hypothetical protein YjbJ"/>
    <property type="match status" value="1"/>
</dbReference>
<name>A0A918I324_9ACTN</name>
<reference evidence="4" key="1">
    <citation type="journal article" date="2014" name="Int. J. Syst. Evol. Microbiol.">
        <title>Complete genome sequence of Corynebacterium casei LMG S-19264T (=DSM 44701T), isolated from a smear-ripened cheese.</title>
        <authorList>
            <consortium name="US DOE Joint Genome Institute (JGI-PGF)"/>
            <person name="Walter F."/>
            <person name="Albersmeier A."/>
            <person name="Kalinowski J."/>
            <person name="Ruckert C."/>
        </authorList>
    </citation>
    <scope>NUCLEOTIDE SEQUENCE</scope>
    <source>
        <strain evidence="4">JCM 4391</strain>
    </source>
</reference>
<dbReference type="AlphaFoldDB" id="A0A918I324"/>
<dbReference type="Proteomes" id="UP000636661">
    <property type="component" value="Unassembled WGS sequence"/>
</dbReference>
<accession>A0A918I324</accession>
<comment type="similarity">
    <text evidence="1">Belongs to the UPF0337 (CsbD) family.</text>
</comment>
<keyword evidence="5" id="KW-1185">Reference proteome</keyword>
<evidence type="ECO:0000256" key="1">
    <source>
        <dbReference type="ARBA" id="ARBA00009129"/>
    </source>
</evidence>
<gene>
    <name evidence="4" type="ORF">GCM10010274_61660</name>
</gene>
<proteinExistence type="inferred from homology"/>
<protein>
    <submittedName>
        <fullName evidence="4">CsbD family protein</fullName>
    </submittedName>
</protein>
<feature type="domain" description="CsbD-like" evidence="3">
    <location>
        <begin position="5"/>
        <end position="57"/>
    </location>
</feature>
<sequence length="57" mass="6331">MAADEKAQARTEKAKGKVKETLGRATGNERMEAEGRAEQSKGDLRQAKENTKDAFRH</sequence>
<evidence type="ECO:0000259" key="3">
    <source>
        <dbReference type="Pfam" id="PF05532"/>
    </source>
</evidence>
<organism evidence="4 5">
    <name type="scientific">Streptomyces lavendofoliae</name>
    <dbReference type="NCBI Taxonomy" id="67314"/>
    <lineage>
        <taxon>Bacteria</taxon>
        <taxon>Bacillati</taxon>
        <taxon>Actinomycetota</taxon>
        <taxon>Actinomycetes</taxon>
        <taxon>Kitasatosporales</taxon>
        <taxon>Streptomycetaceae</taxon>
        <taxon>Streptomyces</taxon>
    </lineage>
</organism>
<dbReference type="InterPro" id="IPR036629">
    <property type="entry name" value="YjbJ_sf"/>
</dbReference>
<evidence type="ECO:0000313" key="5">
    <source>
        <dbReference type="Proteomes" id="UP000636661"/>
    </source>
</evidence>
<comment type="caution">
    <text evidence="4">The sequence shown here is derived from an EMBL/GenBank/DDBJ whole genome shotgun (WGS) entry which is preliminary data.</text>
</comment>
<dbReference type="Pfam" id="PF05532">
    <property type="entry name" value="CsbD"/>
    <property type="match status" value="1"/>
</dbReference>
<feature type="region of interest" description="Disordered" evidence="2">
    <location>
        <begin position="1"/>
        <end position="57"/>
    </location>
</feature>
<dbReference type="EMBL" id="BMTP01000023">
    <property type="protein sequence ID" value="GGU64577.1"/>
    <property type="molecule type" value="Genomic_DNA"/>
</dbReference>
<dbReference type="Gene3D" id="1.10.1470.10">
    <property type="entry name" value="YjbJ"/>
    <property type="match status" value="1"/>
</dbReference>